<evidence type="ECO:0000313" key="3">
    <source>
        <dbReference type="Proteomes" id="UP000186221"/>
    </source>
</evidence>
<dbReference type="STRING" id="453582.SAMN05421580_102300"/>
<reference evidence="3" key="1">
    <citation type="submission" date="2017-01" db="EMBL/GenBank/DDBJ databases">
        <authorList>
            <person name="Varghese N."/>
            <person name="Submissions S."/>
        </authorList>
    </citation>
    <scope>NUCLEOTIDE SEQUENCE [LARGE SCALE GENOMIC DNA]</scope>
    <source>
        <strain evidence="3">DSM 19945</strain>
    </source>
</reference>
<keyword evidence="1" id="KW-0812">Transmembrane</keyword>
<feature type="transmembrane region" description="Helical" evidence="1">
    <location>
        <begin position="555"/>
        <end position="576"/>
    </location>
</feature>
<keyword evidence="1" id="KW-1133">Transmembrane helix</keyword>
<dbReference type="EMBL" id="FTOG01000002">
    <property type="protein sequence ID" value="SIS58052.1"/>
    <property type="molecule type" value="Genomic_DNA"/>
</dbReference>
<dbReference type="Proteomes" id="UP000186221">
    <property type="component" value="Unassembled WGS sequence"/>
</dbReference>
<protein>
    <submittedName>
        <fullName evidence="2">Uncharacterized protein</fullName>
    </submittedName>
</protein>
<sequence length="580" mass="63586">MAGNDLSDPFEWAEKRLERELWPREREFIVSGGWARSNDLNWADLRSPEVATDENRFDARLIRWLLTKDLPGVTCRHEGVELWGLWIGNKLDLEEVDCGRSLKANACVFEAPPLLQDAHLKHLFLQGSILPGLNAHRLTCAGNVFLRKGLESNGLVDLAGARIAGTLDCIGSTLSVTEGRALNCDAAVIGAAVFLSDGFTATGEVNFVGAKITGQLSCDGGSFSALQGRALNCDSAVIGANVFLRNGFTATGEVNFVRTEVTGNLRCRSAKIEGVFDAEGAKIGGGFFWEEISGAVEALDLTETSVSRLTDDTASWACVETAKLSGFRYDSIQSDMTVQDRLALLARKGERTLTSPTTKPSTRRDFDPQPYSQLAKVYESMGHRIDAAKVRFARDERLMWAAFARAMAQSKPDTFGKGTAILSLIWGRIYRDTFGFGHAPFKALRTALLILIATWWLSDQTYQRGEFAPASPVVLTSAEWLDASQQGCKAQQVEGCTMPLQLWEQSTAYRDYETFSPALYALDLFLPLDTLGQEDAWAPSKDRGAFGLTLYWARWAVQLSGWLLLATAAAVFTGVLGKKD</sequence>
<gene>
    <name evidence="2" type="ORF">SAMN05421580_102300</name>
</gene>
<keyword evidence="3" id="KW-1185">Reference proteome</keyword>
<evidence type="ECO:0000313" key="2">
    <source>
        <dbReference type="EMBL" id="SIS58052.1"/>
    </source>
</evidence>
<keyword evidence="1" id="KW-0472">Membrane</keyword>
<evidence type="ECO:0000256" key="1">
    <source>
        <dbReference type="SAM" id="Phobius"/>
    </source>
</evidence>
<dbReference type="AlphaFoldDB" id="A0A1N7K928"/>
<organism evidence="2 3">
    <name type="scientific">Rhodobacter aestuarii</name>
    <dbReference type="NCBI Taxonomy" id="453582"/>
    <lineage>
        <taxon>Bacteria</taxon>
        <taxon>Pseudomonadati</taxon>
        <taxon>Pseudomonadota</taxon>
        <taxon>Alphaproteobacteria</taxon>
        <taxon>Rhodobacterales</taxon>
        <taxon>Rhodobacter group</taxon>
        <taxon>Rhodobacter</taxon>
    </lineage>
</organism>
<proteinExistence type="predicted"/>
<accession>A0A1N7K928</accession>
<name>A0A1N7K928_9RHOB</name>